<sequence length="265" mass="29491">METESALRTWTLTDLELLVLWEDLGAEFLPWPLVFASRTEWWSEHLENLARTRDTLRDRDRAVDEVLRAVHAPDLRIAVFGQNGCDPHDPHGSIRILGARCGDLAYLVTQLPGETVRHSSGFTIAEYYANELAERVVAALPDVGAGRGREIVLAGREDSAEVDYGFGLSPAHETMDGSVVDRAADFLAAPASTVGTIDVVQGRSRFGPRGLARYRLEWRDLTDDGRYVIIDEYPRVAVAADRGRLTATLHNRMAEVMLVLEDEHV</sequence>
<keyword evidence="4" id="KW-0143">Chaperone</keyword>
<evidence type="ECO:0008006" key="7">
    <source>
        <dbReference type="Google" id="ProtNLM"/>
    </source>
</evidence>
<comment type="subcellular location">
    <subcellularLocation>
        <location evidence="1">Cytoplasm</location>
    </subcellularLocation>
</comment>
<proteinExistence type="inferred from homology"/>
<evidence type="ECO:0000256" key="3">
    <source>
        <dbReference type="ARBA" id="ARBA00022490"/>
    </source>
</evidence>
<accession>A0A378YJE8</accession>
<evidence type="ECO:0000313" key="6">
    <source>
        <dbReference type="Proteomes" id="UP000255467"/>
    </source>
</evidence>
<dbReference type="RefSeq" id="WP_051036885.1">
    <property type="nucleotide sequence ID" value="NZ_UGRY01000002.1"/>
</dbReference>
<evidence type="ECO:0000256" key="4">
    <source>
        <dbReference type="ARBA" id="ARBA00023186"/>
    </source>
</evidence>
<dbReference type="Proteomes" id="UP000255467">
    <property type="component" value="Unassembled WGS sequence"/>
</dbReference>
<dbReference type="Pfam" id="PF14011">
    <property type="entry name" value="ESX-1_EspG"/>
    <property type="match status" value="1"/>
</dbReference>
<dbReference type="EMBL" id="UGRY01000002">
    <property type="protein sequence ID" value="SUA76621.1"/>
    <property type="molecule type" value="Genomic_DNA"/>
</dbReference>
<dbReference type="AlphaFoldDB" id="A0A378YJE8"/>
<gene>
    <name evidence="5" type="ORF">NCTC1934_02631</name>
</gene>
<evidence type="ECO:0000256" key="1">
    <source>
        <dbReference type="ARBA" id="ARBA00004496"/>
    </source>
</evidence>
<name>A0A378YJE8_9NOCA</name>
<protein>
    <recommendedName>
        <fullName evidence="7">ESX secretion-associated protein EspG</fullName>
    </recommendedName>
</protein>
<dbReference type="InterPro" id="IPR025734">
    <property type="entry name" value="EspG"/>
</dbReference>
<comment type="similarity">
    <text evidence="2">Belongs to the EspG family.</text>
</comment>
<keyword evidence="6" id="KW-1185">Reference proteome</keyword>
<reference evidence="5 6" key="1">
    <citation type="submission" date="2018-06" db="EMBL/GenBank/DDBJ databases">
        <authorList>
            <consortium name="Pathogen Informatics"/>
            <person name="Doyle S."/>
        </authorList>
    </citation>
    <scope>NUCLEOTIDE SEQUENCE [LARGE SCALE GENOMIC DNA]</scope>
    <source>
        <strain evidence="5 6">NCTC1934</strain>
    </source>
</reference>
<dbReference type="STRING" id="1406858.GCA_000710895_07265"/>
<keyword evidence="3" id="KW-0963">Cytoplasm</keyword>
<organism evidence="5 6">
    <name type="scientific">Nocardia otitidiscaviarum</name>
    <dbReference type="NCBI Taxonomy" id="1823"/>
    <lineage>
        <taxon>Bacteria</taxon>
        <taxon>Bacillati</taxon>
        <taxon>Actinomycetota</taxon>
        <taxon>Actinomycetes</taxon>
        <taxon>Mycobacteriales</taxon>
        <taxon>Nocardiaceae</taxon>
        <taxon>Nocardia</taxon>
    </lineage>
</organism>
<evidence type="ECO:0000313" key="5">
    <source>
        <dbReference type="EMBL" id="SUA76621.1"/>
    </source>
</evidence>
<evidence type="ECO:0000256" key="2">
    <source>
        <dbReference type="ARBA" id="ARBA00006411"/>
    </source>
</evidence>